<gene>
    <name evidence="1" type="ORF">SAMN02745784_02629</name>
</gene>
<dbReference type="GeneID" id="90995340"/>
<dbReference type="EMBL" id="FQTY01000017">
    <property type="protein sequence ID" value="SHF04796.1"/>
    <property type="molecule type" value="Genomic_DNA"/>
</dbReference>
<dbReference type="PANTHER" id="PTHR48098:SF6">
    <property type="entry name" value="FERRI-BACILLIBACTIN ESTERASE BESA"/>
    <property type="match status" value="1"/>
</dbReference>
<accession>A0A1M4YH80</accession>
<dbReference type="Gene3D" id="3.40.50.1820">
    <property type="entry name" value="alpha/beta hydrolase"/>
    <property type="match status" value="1"/>
</dbReference>
<evidence type="ECO:0000313" key="1">
    <source>
        <dbReference type="EMBL" id="SHF04796.1"/>
    </source>
</evidence>
<sequence>MKHNFEFIDIEGRQCYVFLPDDYKDGNKFYPVVYLNGDKSIFLLLKNSDFISKVSYIIVCIISINRLNELTPWASPSLHPKFPDFGGTGNEYIKFIETKIKSTVDLMYRTLTLPKSTGIAGYSLGGLISIYAAFHTSCFGCFVSMSGSFWYPNFVAYARNRFICNPEAKFYISSGDSEGGGQNDIKKDAVIYTKEIFDILVSYVTSERVTISWDKGGHHSNVYQRYKDALLWLNYNLKYN</sequence>
<dbReference type="Proteomes" id="UP000184114">
    <property type="component" value="Unassembled WGS sequence"/>
</dbReference>
<dbReference type="AlphaFoldDB" id="A0A1M4YH80"/>
<dbReference type="InterPro" id="IPR050583">
    <property type="entry name" value="Mycobacterial_A85_antigen"/>
</dbReference>
<reference evidence="2" key="1">
    <citation type="submission" date="2016-11" db="EMBL/GenBank/DDBJ databases">
        <authorList>
            <person name="Varghese N."/>
            <person name="Submissions S."/>
        </authorList>
    </citation>
    <scope>NUCLEOTIDE SEQUENCE [LARGE SCALE GENOMIC DNA]</scope>
    <source>
        <strain evidence="2">DSM 18095</strain>
    </source>
</reference>
<dbReference type="InterPro" id="IPR000801">
    <property type="entry name" value="Esterase-like"/>
</dbReference>
<keyword evidence="2" id="KW-1185">Reference proteome</keyword>
<dbReference type="Pfam" id="PF00756">
    <property type="entry name" value="Esterase"/>
    <property type="match status" value="1"/>
</dbReference>
<dbReference type="PANTHER" id="PTHR48098">
    <property type="entry name" value="ENTEROCHELIN ESTERASE-RELATED"/>
    <property type="match status" value="1"/>
</dbReference>
<protein>
    <recommendedName>
        <fullName evidence="3">Esterase</fullName>
    </recommendedName>
</protein>
<evidence type="ECO:0000313" key="2">
    <source>
        <dbReference type="Proteomes" id="UP000184114"/>
    </source>
</evidence>
<dbReference type="InterPro" id="IPR029058">
    <property type="entry name" value="AB_hydrolase_fold"/>
</dbReference>
<name>A0A1M4YH80_9FIRM</name>
<dbReference type="RefSeq" id="WP_159429198.1">
    <property type="nucleotide sequence ID" value="NZ_FQTY01000017.1"/>
</dbReference>
<evidence type="ECO:0008006" key="3">
    <source>
        <dbReference type="Google" id="ProtNLM"/>
    </source>
</evidence>
<proteinExistence type="predicted"/>
<organism evidence="1 2">
    <name type="scientific">Tissierella praeacuta DSM 18095</name>
    <dbReference type="NCBI Taxonomy" id="1123404"/>
    <lineage>
        <taxon>Bacteria</taxon>
        <taxon>Bacillati</taxon>
        <taxon>Bacillota</taxon>
        <taxon>Tissierellia</taxon>
        <taxon>Tissierellales</taxon>
        <taxon>Tissierellaceae</taxon>
        <taxon>Tissierella</taxon>
    </lineage>
</organism>
<dbReference type="SUPFAM" id="SSF53474">
    <property type="entry name" value="alpha/beta-Hydrolases"/>
    <property type="match status" value="1"/>
</dbReference>
<dbReference type="STRING" id="1123404.SAMN02745784_02629"/>